<feature type="compositionally biased region" description="Basic and acidic residues" evidence="1">
    <location>
        <begin position="74"/>
        <end position="91"/>
    </location>
</feature>
<dbReference type="EMBL" id="CAMXCT010001203">
    <property type="protein sequence ID" value="CAI3987807.1"/>
    <property type="molecule type" value="Genomic_DNA"/>
</dbReference>
<dbReference type="Proteomes" id="UP001152797">
    <property type="component" value="Unassembled WGS sequence"/>
</dbReference>
<dbReference type="OrthoDB" id="422721at2759"/>
<evidence type="ECO:0000313" key="2">
    <source>
        <dbReference type="EMBL" id="CAI3987807.1"/>
    </source>
</evidence>
<feature type="region of interest" description="Disordered" evidence="1">
    <location>
        <begin position="71"/>
        <end position="92"/>
    </location>
</feature>
<evidence type="ECO:0000313" key="3">
    <source>
        <dbReference type="EMBL" id="CAL4775119.1"/>
    </source>
</evidence>
<feature type="compositionally biased region" description="Basic and acidic residues" evidence="1">
    <location>
        <begin position="381"/>
        <end position="398"/>
    </location>
</feature>
<organism evidence="2">
    <name type="scientific">Cladocopium goreaui</name>
    <dbReference type="NCBI Taxonomy" id="2562237"/>
    <lineage>
        <taxon>Eukaryota</taxon>
        <taxon>Sar</taxon>
        <taxon>Alveolata</taxon>
        <taxon>Dinophyceae</taxon>
        <taxon>Suessiales</taxon>
        <taxon>Symbiodiniaceae</taxon>
        <taxon>Cladocopium</taxon>
    </lineage>
</organism>
<protein>
    <submittedName>
        <fullName evidence="3">Copia protein</fullName>
    </submittedName>
</protein>
<reference evidence="2" key="1">
    <citation type="submission" date="2022-10" db="EMBL/GenBank/DDBJ databases">
        <authorList>
            <person name="Chen Y."/>
            <person name="Dougan E. K."/>
            <person name="Chan C."/>
            <person name="Rhodes N."/>
            <person name="Thang M."/>
        </authorList>
    </citation>
    <scope>NUCLEOTIDE SEQUENCE</scope>
</reference>
<accession>A0A9P1CAW1</accession>
<reference evidence="3 4" key="2">
    <citation type="submission" date="2024-05" db="EMBL/GenBank/DDBJ databases">
        <authorList>
            <person name="Chen Y."/>
            <person name="Shah S."/>
            <person name="Dougan E. K."/>
            <person name="Thang M."/>
            <person name="Chan C."/>
        </authorList>
    </citation>
    <scope>NUCLEOTIDE SEQUENCE [LARGE SCALE GENOMIC DNA]</scope>
</reference>
<feature type="non-terminal residue" evidence="2">
    <location>
        <position position="639"/>
    </location>
</feature>
<evidence type="ECO:0000256" key="1">
    <source>
        <dbReference type="SAM" id="MobiDB-lite"/>
    </source>
</evidence>
<comment type="caution">
    <text evidence="2">The sequence shown here is derived from an EMBL/GenBank/DDBJ whole genome shotgun (WGS) entry which is preliminary data.</text>
</comment>
<keyword evidence="4" id="KW-1185">Reference proteome</keyword>
<name>A0A9P1CAW1_9DINO</name>
<proteinExistence type="predicted"/>
<gene>
    <name evidence="2" type="ORF">C1SCF055_LOCUS15052</name>
</gene>
<feature type="compositionally biased region" description="Acidic residues" evidence="1">
    <location>
        <begin position="399"/>
        <end position="414"/>
    </location>
</feature>
<feature type="compositionally biased region" description="Basic and acidic residues" evidence="1">
    <location>
        <begin position="361"/>
        <end position="374"/>
    </location>
</feature>
<dbReference type="EMBL" id="CAMXCT030001203">
    <property type="protein sequence ID" value="CAL4775119.1"/>
    <property type="molecule type" value="Genomic_DNA"/>
</dbReference>
<dbReference type="EMBL" id="CAMXCT020001203">
    <property type="protein sequence ID" value="CAL1141182.1"/>
    <property type="molecule type" value="Genomic_DNA"/>
</dbReference>
<sequence>IWVLISMKGQMVWHDLLMFFASFLYLYRIFSSDWTNGINGMAFLNFWCEKRFQHALTLSLGPHRRLHKVQLDTPRQDQQLRPKIRQPDTKQSHWRAQQLGSRVILDTCSRRGIVAAPGRDQCMRFVNEGSAPDGTRPKIPMEVHVIFDDEWAQPNMEKDHVPAMKHNEMAMHTEPCIVDQNGSLLGAVAATGFACGLSDHNANVWNNDCPSLGGCPRKLTSSMAILSVMIPTSVGFVEATRAPTFSLPSKMQDMGFSIQRVNYREGFDFKAGAQKLNSYIQEKKPKHIPDFPASTTFQLRAHREELRSRFGRNSLLRMPVTLGSLLRNFTGRHCADVTGEVPSMEQVQDDVQGAGKVEEAVVEGNDKTSDDPRKAPKTRSVKVERKCKAEDELPTKDDLEVDDGENIDIPDQDEGSGGAHGKPPQGWSILLSKKMMEKLEKGMEKQWTQMDLQEIKGLKRSLAGQDMEGLDPSTVAAMRRVLTVKSDDTAKARLCRVRLPNRKHHRSGDSSPTMERMCRYFVLAFCTKTFYKLKAGDVTAAFLQADGSLESPEMTVRVPAELAVLLGTEPTHPVMPLRIRKAFYRLVQSPRCLFIDVSNKMASHGWRCLLADRCMFVLQDDKTNEVIAASGLHVDDALL</sequence>
<dbReference type="AlphaFoldDB" id="A0A9P1CAW1"/>
<feature type="region of interest" description="Disordered" evidence="1">
    <location>
        <begin position="361"/>
        <end position="427"/>
    </location>
</feature>
<evidence type="ECO:0000313" key="4">
    <source>
        <dbReference type="Proteomes" id="UP001152797"/>
    </source>
</evidence>